<reference evidence="2 3" key="1">
    <citation type="journal article" date="2024" name="Ann. Entomol. Soc. Am.">
        <title>Genomic analyses of the southern and eastern yellowjacket wasps (Hymenoptera: Vespidae) reveal evolutionary signatures of social life.</title>
        <authorList>
            <person name="Catto M.A."/>
            <person name="Caine P.B."/>
            <person name="Orr S.E."/>
            <person name="Hunt B.G."/>
            <person name="Goodisman M.A.D."/>
        </authorList>
    </citation>
    <scope>NUCLEOTIDE SEQUENCE [LARGE SCALE GENOMIC DNA]</scope>
    <source>
        <strain evidence="2">233</strain>
        <tissue evidence="2">Head and thorax</tissue>
    </source>
</reference>
<comment type="caution">
    <text evidence="2">The sequence shown here is derived from an EMBL/GenBank/DDBJ whole genome shotgun (WGS) entry which is preliminary data.</text>
</comment>
<dbReference type="PANTHER" id="PTHR12480">
    <property type="entry name" value="ARGININE DEMETHYLASE AND LYSYL-HYDROXYLASE JMJD"/>
    <property type="match status" value="1"/>
</dbReference>
<evidence type="ECO:0000256" key="1">
    <source>
        <dbReference type="SAM" id="Phobius"/>
    </source>
</evidence>
<dbReference type="InterPro" id="IPR050910">
    <property type="entry name" value="JMJD6_ArgDemeth/LysHydrox"/>
</dbReference>
<evidence type="ECO:0000313" key="3">
    <source>
        <dbReference type="Proteomes" id="UP001607302"/>
    </source>
</evidence>
<dbReference type="EMBL" id="JAUDFV010000149">
    <property type="protein sequence ID" value="KAL2719401.1"/>
    <property type="molecule type" value="Genomic_DNA"/>
</dbReference>
<feature type="transmembrane region" description="Helical" evidence="1">
    <location>
        <begin position="156"/>
        <end position="175"/>
    </location>
</feature>
<proteinExistence type="predicted"/>
<organism evidence="2 3">
    <name type="scientific">Vespula squamosa</name>
    <name type="common">Southern yellow jacket</name>
    <name type="synonym">Wasp</name>
    <dbReference type="NCBI Taxonomy" id="30214"/>
    <lineage>
        <taxon>Eukaryota</taxon>
        <taxon>Metazoa</taxon>
        <taxon>Ecdysozoa</taxon>
        <taxon>Arthropoda</taxon>
        <taxon>Hexapoda</taxon>
        <taxon>Insecta</taxon>
        <taxon>Pterygota</taxon>
        <taxon>Neoptera</taxon>
        <taxon>Endopterygota</taxon>
        <taxon>Hymenoptera</taxon>
        <taxon>Apocrita</taxon>
        <taxon>Aculeata</taxon>
        <taxon>Vespoidea</taxon>
        <taxon>Vespidae</taxon>
        <taxon>Vespinae</taxon>
        <taxon>Vespula</taxon>
    </lineage>
</organism>
<keyword evidence="1" id="KW-1133">Transmembrane helix</keyword>
<name>A0ABD2AFK5_VESSQ</name>
<keyword evidence="1" id="KW-0812">Transmembrane</keyword>
<keyword evidence="3" id="KW-1185">Reference proteome</keyword>
<dbReference type="Proteomes" id="UP001607302">
    <property type="component" value="Unassembled WGS sequence"/>
</dbReference>
<dbReference type="Gene3D" id="2.60.120.650">
    <property type="entry name" value="Cupin"/>
    <property type="match status" value="1"/>
</dbReference>
<dbReference type="SUPFAM" id="SSF51197">
    <property type="entry name" value="Clavaminate synthase-like"/>
    <property type="match status" value="1"/>
</dbReference>
<accession>A0ABD2AFK5</accession>
<protein>
    <submittedName>
        <fullName evidence="2">Catenin delta-2 isoform X8</fullName>
    </submittedName>
</protein>
<dbReference type="PANTHER" id="PTHR12480:SF19">
    <property type="entry name" value="CUPIN-LIKE DOMAIN-CONTAINING PROTEIN"/>
    <property type="match status" value="1"/>
</dbReference>
<keyword evidence="1" id="KW-0472">Membrane</keyword>
<gene>
    <name evidence="2" type="ORF">V1478_010863</name>
</gene>
<dbReference type="AlphaFoldDB" id="A0ABD2AFK5"/>
<evidence type="ECO:0000313" key="2">
    <source>
        <dbReference type="EMBL" id="KAL2719401.1"/>
    </source>
</evidence>
<sequence length="416" mass="49044">MYANIVGFEFNVNSKSIQRGKTRSRLRETKEKGGKWYTAEIDDHYLTGKIHSVHRAHPTPGSEDKKTALNRVRPHRERIWYQFATDYLRISMTRTTRIEDRSVDSSKRKSYESLEKDLIKIIKKIEELNIFARAIVLLRANTRCKSIGIRIRGKHLWILSFLLLWFVGSFGWKYFLSTYRYDKCLVEYPIITQKIFRPPEDCSMCWDVQNVEKISNVDPVYFEERYAYSGRPVVIMDAMTNWTATKIFSYSFFKSLYEGEQGGCQFFPYQTEFRSLLDVFNMSKSRSLLEAGTKPWYVGWSNCDGEIGNVLRQHYQRPYFLPLTAESKKTDWIFMGSYGYGAPMHVDDVEHPSWQAQIKGEKQWILQPPRECYYTCKQLEVIVRTGEIIVLDTNRWYHQTKIVSKEMSITIGAEYD</sequence>